<evidence type="ECO:0000313" key="3">
    <source>
        <dbReference type="EMBL" id="SDG15024.1"/>
    </source>
</evidence>
<dbReference type="InterPro" id="IPR016041">
    <property type="entry name" value="Ac-CoA_synth_d_su_TIM-brl"/>
</dbReference>
<feature type="domain" description="CO dehydrogenase/acetyl-CoA synthase delta subunit TIM barrel" evidence="2">
    <location>
        <begin position="66"/>
        <end position="179"/>
    </location>
</feature>
<dbReference type="RefSeq" id="WP_238380811.1">
    <property type="nucleotide sequence ID" value="NZ_FNCA01000008.1"/>
</dbReference>
<feature type="transmembrane region" description="Helical" evidence="1">
    <location>
        <begin position="267"/>
        <end position="286"/>
    </location>
</feature>
<dbReference type="NCBIfam" id="NF040863">
    <property type="entry name" value="HgcA_corrinoid"/>
    <property type="match status" value="1"/>
</dbReference>
<proteinExistence type="predicted"/>
<evidence type="ECO:0000313" key="4">
    <source>
        <dbReference type="Proteomes" id="UP000199259"/>
    </source>
</evidence>
<feature type="transmembrane region" description="Helical" evidence="1">
    <location>
        <begin position="292"/>
        <end position="311"/>
    </location>
</feature>
<evidence type="ECO:0000256" key="1">
    <source>
        <dbReference type="SAM" id="Phobius"/>
    </source>
</evidence>
<organism evidence="3 4">
    <name type="scientific">Methanolobus vulcani</name>
    <dbReference type="NCBI Taxonomy" id="38026"/>
    <lineage>
        <taxon>Archaea</taxon>
        <taxon>Methanobacteriati</taxon>
        <taxon>Methanobacteriota</taxon>
        <taxon>Stenosarchaea group</taxon>
        <taxon>Methanomicrobia</taxon>
        <taxon>Methanosarcinales</taxon>
        <taxon>Methanosarcinaceae</taxon>
        <taxon>Methanolobus</taxon>
    </lineage>
</organism>
<name>A0A7Z7FD66_9EURY</name>
<keyword evidence="1" id="KW-1133">Transmembrane helix</keyword>
<reference evidence="3 4" key="1">
    <citation type="submission" date="2016-10" db="EMBL/GenBank/DDBJ databases">
        <authorList>
            <person name="Varghese N."/>
            <person name="Submissions S."/>
        </authorList>
    </citation>
    <scope>NUCLEOTIDE SEQUENCE [LARGE SCALE GENOMIC DNA]</scope>
    <source>
        <strain evidence="3 4">PL 12/M</strain>
    </source>
</reference>
<gene>
    <name evidence="3" type="ORF">SAMN04488589_2278</name>
</gene>
<comment type="caution">
    <text evidence="3">The sequence shown here is derived from an EMBL/GenBank/DDBJ whole genome shotgun (WGS) entry which is preliminary data.</text>
</comment>
<keyword evidence="1" id="KW-0812">Transmembrane</keyword>
<sequence length="359" mass="39588">MDDTIDKGSCCPSDSKADTGQFIQMIGLDKNVPAPQIRETTSLITSNDRLDHFLARWGVNRMGHIVEPGIYKLGSPDSDSPVFVSANYTLSFDALRSSLAGIDCYILVIDTKGINVWCAAGKGTFGTNEIVYRIRWSGLAKLVNHRNLILPQLGAPGVSAHEVKRKSGFKVEYGPVRAQDLPEYLKNHIATTEMRKVRFTFRDRLVLTPIEFIHVIKPTFIAVIILYLLSGPFAALLAIVTAFAGTVLFPVLLPYLPAHDLSIKGMILGWLVALPFGISFAANNTMFLWKEMLSLIAMFLIVPAVTGYLALNFTGCTTYTSRTGVKKEIFRYVPYMALTAGAGLLCLLILTIAYLKEMI</sequence>
<feature type="transmembrane region" description="Helical" evidence="1">
    <location>
        <begin position="332"/>
        <end position="355"/>
    </location>
</feature>
<dbReference type="Pfam" id="PF03599">
    <property type="entry name" value="CdhD"/>
    <property type="match status" value="1"/>
</dbReference>
<feature type="transmembrane region" description="Helical" evidence="1">
    <location>
        <begin position="235"/>
        <end position="255"/>
    </location>
</feature>
<dbReference type="AlphaFoldDB" id="A0A7Z7FD66"/>
<dbReference type="EMBL" id="FNCA01000008">
    <property type="protein sequence ID" value="SDG15024.1"/>
    <property type="molecule type" value="Genomic_DNA"/>
</dbReference>
<keyword evidence="1" id="KW-0472">Membrane</keyword>
<keyword evidence="4" id="KW-1185">Reference proteome</keyword>
<dbReference type="Proteomes" id="UP000199259">
    <property type="component" value="Unassembled WGS sequence"/>
</dbReference>
<feature type="transmembrane region" description="Helical" evidence="1">
    <location>
        <begin position="205"/>
        <end position="229"/>
    </location>
</feature>
<accession>A0A7Z7FD66</accession>
<dbReference type="Gene3D" id="3.40.50.11600">
    <property type="match status" value="1"/>
</dbReference>
<evidence type="ECO:0000259" key="2">
    <source>
        <dbReference type="Pfam" id="PF03599"/>
    </source>
</evidence>
<protein>
    <submittedName>
        <fullName evidence="3">CO dehydrogenase/acetyl-CoA synthase delta subunit</fullName>
    </submittedName>
</protein>